<dbReference type="PANTHER" id="PTHR17490:SF16">
    <property type="entry name" value="THREONYLCARBAMOYL-AMP SYNTHASE"/>
    <property type="match status" value="1"/>
</dbReference>
<evidence type="ECO:0000256" key="3">
    <source>
        <dbReference type="ARBA" id="ARBA00012584"/>
    </source>
</evidence>
<dbReference type="EMBL" id="NTFH01000005">
    <property type="protein sequence ID" value="PHQ15716.1"/>
    <property type="molecule type" value="Genomic_DNA"/>
</dbReference>
<evidence type="ECO:0000256" key="2">
    <source>
        <dbReference type="ARBA" id="ARBA00007663"/>
    </source>
</evidence>
<comment type="subcellular location">
    <subcellularLocation>
        <location evidence="1">Cytoplasm</location>
    </subcellularLocation>
</comment>
<evidence type="ECO:0000313" key="14">
    <source>
        <dbReference type="Proteomes" id="UP000231409"/>
    </source>
</evidence>
<dbReference type="Proteomes" id="UP000231409">
    <property type="component" value="Unassembled WGS sequence"/>
</dbReference>
<evidence type="ECO:0000256" key="10">
    <source>
        <dbReference type="ARBA" id="ARBA00029774"/>
    </source>
</evidence>
<dbReference type="Pfam" id="PF01300">
    <property type="entry name" value="Sua5_yciO_yrdC"/>
    <property type="match status" value="1"/>
</dbReference>
<dbReference type="Gene3D" id="3.90.870.10">
    <property type="entry name" value="DHBP synthase"/>
    <property type="match status" value="1"/>
</dbReference>
<dbReference type="EC" id="2.7.7.87" evidence="3"/>
<dbReference type="GO" id="GO:0008033">
    <property type="term" value="P:tRNA processing"/>
    <property type="evidence" value="ECO:0007669"/>
    <property type="project" value="UniProtKB-KW"/>
</dbReference>
<dbReference type="GO" id="GO:0061710">
    <property type="term" value="F:L-threonylcarbamoyladenylate synthase"/>
    <property type="evidence" value="ECO:0007669"/>
    <property type="project" value="UniProtKB-EC"/>
</dbReference>
<dbReference type="GO" id="GO:0000049">
    <property type="term" value="F:tRNA binding"/>
    <property type="evidence" value="ECO:0007669"/>
    <property type="project" value="TreeGrafter"/>
</dbReference>
<evidence type="ECO:0000256" key="1">
    <source>
        <dbReference type="ARBA" id="ARBA00004496"/>
    </source>
</evidence>
<evidence type="ECO:0000256" key="6">
    <source>
        <dbReference type="ARBA" id="ARBA00022694"/>
    </source>
</evidence>
<feature type="domain" description="YrdC-like" evidence="12">
    <location>
        <begin position="9"/>
        <end position="194"/>
    </location>
</feature>
<dbReference type="AlphaFoldDB" id="A0A2G1UMJ1"/>
<gene>
    <name evidence="13" type="ORF">CLH61_06070</name>
</gene>
<dbReference type="GO" id="GO:0006450">
    <property type="term" value="P:regulation of translational fidelity"/>
    <property type="evidence" value="ECO:0007669"/>
    <property type="project" value="TreeGrafter"/>
</dbReference>
<dbReference type="InterPro" id="IPR006070">
    <property type="entry name" value="Sua5-like_dom"/>
</dbReference>
<evidence type="ECO:0000259" key="12">
    <source>
        <dbReference type="PROSITE" id="PS51163"/>
    </source>
</evidence>
<comment type="caution">
    <text evidence="13">The sequence shown here is derived from an EMBL/GenBank/DDBJ whole genome shotgun (WGS) entry which is preliminary data.</text>
</comment>
<sequence length="230" mass="25159">MAELMKSGPEAVRKAAEIINAGGTVVVPTDTNYNVVTSPFSARGVERIFEMKKRESLSPLTLFLGDSMEFSQYAYTSPLTEFLAKRMWPGMVSFVCWQRPSVPHYVTRGFGTVACTLHQNAVHREIAHLVGTPLAGTSANLSGTGNVPDVRKAVEHLGEHVDLVIDAGVSAVDNANTIIDFTFDLPMLARDGAYPLDEVLRYLPDLIIDKSKNEYKALAKQRVGRPVIPA</sequence>
<evidence type="ECO:0000256" key="5">
    <source>
        <dbReference type="ARBA" id="ARBA00022679"/>
    </source>
</evidence>
<organism evidence="13 14">
    <name type="scientific">Marinobacter profundi</name>
    <dbReference type="NCBI Taxonomy" id="2666256"/>
    <lineage>
        <taxon>Bacteria</taxon>
        <taxon>Pseudomonadati</taxon>
        <taxon>Pseudomonadota</taxon>
        <taxon>Gammaproteobacteria</taxon>
        <taxon>Pseudomonadales</taxon>
        <taxon>Marinobacteraceae</taxon>
        <taxon>Marinobacter</taxon>
    </lineage>
</organism>
<dbReference type="SUPFAM" id="SSF55821">
    <property type="entry name" value="YrdC/RibB"/>
    <property type="match status" value="1"/>
</dbReference>
<name>A0A2G1UMJ1_9GAMM</name>
<reference evidence="13 14" key="1">
    <citation type="submission" date="2017-09" db="EMBL/GenBank/DDBJ databases">
        <title>The draft genome sequences of Marinobacter sp. PWS21.</title>
        <authorList>
            <person name="Cao J."/>
        </authorList>
    </citation>
    <scope>NUCLEOTIDE SEQUENCE [LARGE SCALE GENOMIC DNA]</scope>
    <source>
        <strain evidence="13 14">PWS21</strain>
    </source>
</reference>
<keyword evidence="14" id="KW-1185">Reference proteome</keyword>
<proteinExistence type="inferred from homology"/>
<keyword evidence="9" id="KW-0067">ATP-binding</keyword>
<dbReference type="RefSeq" id="WP_099613821.1">
    <property type="nucleotide sequence ID" value="NZ_KZ319369.1"/>
</dbReference>
<keyword evidence="5" id="KW-0808">Transferase</keyword>
<evidence type="ECO:0000256" key="9">
    <source>
        <dbReference type="ARBA" id="ARBA00022840"/>
    </source>
</evidence>
<evidence type="ECO:0000313" key="13">
    <source>
        <dbReference type="EMBL" id="PHQ15716.1"/>
    </source>
</evidence>
<evidence type="ECO:0000256" key="8">
    <source>
        <dbReference type="ARBA" id="ARBA00022741"/>
    </source>
</evidence>
<comment type="catalytic activity">
    <reaction evidence="11">
        <text>L-threonine + hydrogencarbonate + ATP = L-threonylcarbamoyladenylate + diphosphate + H2O</text>
        <dbReference type="Rhea" id="RHEA:36407"/>
        <dbReference type="ChEBI" id="CHEBI:15377"/>
        <dbReference type="ChEBI" id="CHEBI:17544"/>
        <dbReference type="ChEBI" id="CHEBI:30616"/>
        <dbReference type="ChEBI" id="CHEBI:33019"/>
        <dbReference type="ChEBI" id="CHEBI:57926"/>
        <dbReference type="ChEBI" id="CHEBI:73682"/>
        <dbReference type="EC" id="2.7.7.87"/>
    </reaction>
</comment>
<dbReference type="GO" id="GO:0003725">
    <property type="term" value="F:double-stranded RNA binding"/>
    <property type="evidence" value="ECO:0007669"/>
    <property type="project" value="InterPro"/>
</dbReference>
<dbReference type="PROSITE" id="PS51163">
    <property type="entry name" value="YRDC"/>
    <property type="match status" value="1"/>
</dbReference>
<accession>A0A2G1UMJ1</accession>
<evidence type="ECO:0000256" key="7">
    <source>
        <dbReference type="ARBA" id="ARBA00022695"/>
    </source>
</evidence>
<dbReference type="NCBIfam" id="TIGR00057">
    <property type="entry name" value="L-threonylcarbamoyladenylate synthase"/>
    <property type="match status" value="1"/>
</dbReference>
<keyword evidence="8" id="KW-0547">Nucleotide-binding</keyword>
<dbReference type="GO" id="GO:0005524">
    <property type="term" value="F:ATP binding"/>
    <property type="evidence" value="ECO:0007669"/>
    <property type="project" value="UniProtKB-KW"/>
</dbReference>
<evidence type="ECO:0000256" key="11">
    <source>
        <dbReference type="ARBA" id="ARBA00048366"/>
    </source>
</evidence>
<comment type="similarity">
    <text evidence="2">Belongs to the SUA5 family.</text>
</comment>
<keyword evidence="4" id="KW-0963">Cytoplasm</keyword>
<dbReference type="InterPro" id="IPR050156">
    <property type="entry name" value="TC-AMP_synthase_SUA5"/>
</dbReference>
<dbReference type="PANTHER" id="PTHR17490">
    <property type="entry name" value="SUA5"/>
    <property type="match status" value="1"/>
</dbReference>
<keyword evidence="7" id="KW-0548">Nucleotidyltransferase</keyword>
<dbReference type="InterPro" id="IPR017945">
    <property type="entry name" value="DHBP_synth_RibB-like_a/b_dom"/>
</dbReference>
<evidence type="ECO:0000256" key="4">
    <source>
        <dbReference type="ARBA" id="ARBA00022490"/>
    </source>
</evidence>
<protein>
    <recommendedName>
        <fullName evidence="10">L-threonylcarbamoyladenylate synthase</fullName>
        <ecNumber evidence="3">2.7.7.87</ecNumber>
    </recommendedName>
    <alternativeName>
        <fullName evidence="10">L-threonylcarbamoyladenylate synthase</fullName>
    </alternativeName>
</protein>
<keyword evidence="6" id="KW-0819">tRNA processing</keyword>
<dbReference type="GO" id="GO:0005737">
    <property type="term" value="C:cytoplasm"/>
    <property type="evidence" value="ECO:0007669"/>
    <property type="project" value="UniProtKB-SubCell"/>
</dbReference>